<organism evidence="2">
    <name type="scientific">Fringilla montifringilla CRESS-DNA-virus sp</name>
    <dbReference type="NCBI Taxonomy" id="2815044"/>
    <lineage>
        <taxon>Viruses</taxon>
        <taxon>Monodnaviria</taxon>
        <taxon>Shotokuvirae</taxon>
        <taxon>Cressdnaviricota</taxon>
    </lineage>
</organism>
<dbReference type="EMBL" id="MW182824">
    <property type="protein sequence ID" value="QTE03486.1"/>
    <property type="molecule type" value="Genomic_DNA"/>
</dbReference>
<sequence length="266" mass="29360">MSKRHAALLRAHHNIPVANLGALHSSLERRHAKRQKTTHHRMDTSMTESKSNNDREDGNQDHGFMIPGVDGKLQFGFPTKIITILRYIDLYGLTSTAGGIAQQVFSLNSVFDPDVTGVGHQPLYFDRYAAIYNNYRVLGSRITAQISPTGLVAASGPFLMGINGTFTSATLGAASINRMEQNDAISKMFNQDERTAELSFAFSPEIKLGRPSGDDTVGAPVTSNPSLQYYANVWFSDMNGQTTSAILRIMIEYTVEFHLLKQETQS</sequence>
<feature type="region of interest" description="Disordered" evidence="1">
    <location>
        <begin position="29"/>
        <end position="59"/>
    </location>
</feature>
<evidence type="ECO:0000313" key="2">
    <source>
        <dbReference type="EMBL" id="QTE03486.1"/>
    </source>
</evidence>
<reference evidence="2" key="1">
    <citation type="submission" date="2020-10" db="EMBL/GenBank/DDBJ databases">
        <title>CRESS DNA virus dark matter in the feces of wild birds.</title>
        <authorList>
            <person name="Yang S."/>
            <person name="Zhang W."/>
        </authorList>
    </citation>
    <scope>NUCLEOTIDE SEQUENCE</scope>
    <source>
        <strain evidence="2">Brb25cir7</strain>
    </source>
</reference>
<protein>
    <submittedName>
        <fullName evidence="2">Putative capsid protein</fullName>
    </submittedName>
</protein>
<feature type="compositionally biased region" description="Basic residues" evidence="1">
    <location>
        <begin position="30"/>
        <end position="39"/>
    </location>
</feature>
<proteinExistence type="predicted"/>
<accession>A0A8A4XCQ0</accession>
<name>A0A8A4XCQ0_9VIRU</name>
<evidence type="ECO:0000256" key="1">
    <source>
        <dbReference type="SAM" id="MobiDB-lite"/>
    </source>
</evidence>